<keyword evidence="1" id="KW-1133">Transmembrane helix</keyword>
<accession>A0A1G9TRZ1</accession>
<sequence length="79" mass="8540">MFTSFITRLIIQVFAFFSLALSVGALVALGCEADLNPGADSNDLLVSWQTWWALLSAVLAIGATIAVYRAYERDLSAGR</sequence>
<organism evidence="2 3">
    <name type="scientific">Actinomyces ruminicola</name>
    <dbReference type="NCBI Taxonomy" id="332524"/>
    <lineage>
        <taxon>Bacteria</taxon>
        <taxon>Bacillati</taxon>
        <taxon>Actinomycetota</taxon>
        <taxon>Actinomycetes</taxon>
        <taxon>Actinomycetales</taxon>
        <taxon>Actinomycetaceae</taxon>
        <taxon>Actinomyces</taxon>
    </lineage>
</organism>
<dbReference type="Proteomes" id="UP000199671">
    <property type="component" value="Unassembled WGS sequence"/>
</dbReference>
<evidence type="ECO:0000313" key="3">
    <source>
        <dbReference type="Proteomes" id="UP000199671"/>
    </source>
</evidence>
<dbReference type="EMBL" id="FNHU01000003">
    <property type="protein sequence ID" value="SDM50381.1"/>
    <property type="molecule type" value="Genomic_DNA"/>
</dbReference>
<keyword evidence="1" id="KW-0472">Membrane</keyword>
<gene>
    <name evidence="2" type="ORF">SAMN04487766_103111</name>
</gene>
<name>A0A1G9TRZ1_9ACTO</name>
<evidence type="ECO:0000256" key="1">
    <source>
        <dbReference type="SAM" id="Phobius"/>
    </source>
</evidence>
<reference evidence="2 3" key="1">
    <citation type="submission" date="2016-10" db="EMBL/GenBank/DDBJ databases">
        <authorList>
            <person name="de Groot N.N."/>
        </authorList>
    </citation>
    <scope>NUCLEOTIDE SEQUENCE [LARGE SCALE GENOMIC DNA]</scope>
    <source>
        <strain evidence="2 3">KPR-7B</strain>
    </source>
</reference>
<evidence type="ECO:0000313" key="2">
    <source>
        <dbReference type="EMBL" id="SDM50381.1"/>
    </source>
</evidence>
<protein>
    <submittedName>
        <fullName evidence="2">Uncharacterized protein</fullName>
    </submittedName>
</protein>
<dbReference type="AlphaFoldDB" id="A0A1G9TRZ1"/>
<keyword evidence="1" id="KW-0812">Transmembrane</keyword>
<feature type="transmembrane region" description="Helical" evidence="1">
    <location>
        <begin position="9"/>
        <end position="30"/>
    </location>
</feature>
<proteinExistence type="predicted"/>
<feature type="transmembrane region" description="Helical" evidence="1">
    <location>
        <begin position="50"/>
        <end position="71"/>
    </location>
</feature>